<evidence type="ECO:0000256" key="1">
    <source>
        <dbReference type="SAM" id="MobiDB-lite"/>
    </source>
</evidence>
<reference evidence="2 3" key="1">
    <citation type="submission" date="2018-08" db="EMBL/GenBank/DDBJ databases">
        <title>Genome Sequence of Clavibacter michiganensis Subspecies type strains, and the Atypical Peach-Colored Strains Isolated from Tomato.</title>
        <authorList>
            <person name="Osdaghi E."/>
            <person name="Portier P."/>
            <person name="Briand M."/>
            <person name="Jacques M.-A."/>
        </authorList>
    </citation>
    <scope>NUCLEOTIDE SEQUENCE [LARGE SCALE GENOMIC DNA]</scope>
    <source>
        <strain evidence="2 3">CFBP 7493</strain>
    </source>
</reference>
<feature type="non-terminal residue" evidence="2">
    <location>
        <position position="36"/>
    </location>
</feature>
<feature type="region of interest" description="Disordered" evidence="1">
    <location>
        <begin position="1"/>
        <end position="36"/>
    </location>
</feature>
<gene>
    <name evidence="2" type="ORF">DZF96_17330</name>
</gene>
<dbReference type="AlphaFoldDB" id="A0A399N8A4"/>
<evidence type="ECO:0000313" key="3">
    <source>
        <dbReference type="Proteomes" id="UP000266298"/>
    </source>
</evidence>
<organism evidence="2 3">
    <name type="scientific">Clavibacter michiganensis</name>
    <dbReference type="NCBI Taxonomy" id="28447"/>
    <lineage>
        <taxon>Bacteria</taxon>
        <taxon>Bacillati</taxon>
        <taxon>Actinomycetota</taxon>
        <taxon>Actinomycetes</taxon>
        <taxon>Micrococcales</taxon>
        <taxon>Microbacteriaceae</taxon>
        <taxon>Clavibacter</taxon>
    </lineage>
</organism>
<name>A0A399N8A4_9MICO</name>
<proteinExistence type="predicted"/>
<sequence length="36" mass="3752">MTTTLARPESAGATAGSRRPRSGRRRPDASGSSRPP</sequence>
<dbReference type="EMBL" id="QWEC01000628">
    <property type="protein sequence ID" value="RII90375.1"/>
    <property type="molecule type" value="Genomic_DNA"/>
</dbReference>
<accession>A0A399N8A4</accession>
<dbReference type="Proteomes" id="UP000266298">
    <property type="component" value="Unassembled WGS sequence"/>
</dbReference>
<comment type="caution">
    <text evidence="2">The sequence shown here is derived from an EMBL/GenBank/DDBJ whole genome shotgun (WGS) entry which is preliminary data.</text>
</comment>
<protein>
    <submittedName>
        <fullName evidence="2">Carbohydrate ABC transporter permease</fullName>
    </submittedName>
</protein>
<evidence type="ECO:0000313" key="2">
    <source>
        <dbReference type="EMBL" id="RII90375.1"/>
    </source>
</evidence>